<keyword evidence="7 13" id="KW-0067">ATP-binding</keyword>
<protein>
    <submittedName>
        <fullName evidence="13">ABC transporter ATP-binding protein</fullName>
    </submittedName>
</protein>
<comment type="subcellular location">
    <subcellularLocation>
        <location evidence="1">Cell membrane</location>
        <topology evidence="1">Multi-pass membrane protein</topology>
    </subcellularLocation>
</comment>
<evidence type="ECO:0000256" key="8">
    <source>
        <dbReference type="ARBA" id="ARBA00022989"/>
    </source>
</evidence>
<reference evidence="13 14" key="1">
    <citation type="submission" date="2019-01" db="EMBL/GenBank/DDBJ databases">
        <title>Bacillus sp. M5HDSG1-1, whole genome shotgun sequence.</title>
        <authorList>
            <person name="Tuo L."/>
        </authorList>
    </citation>
    <scope>NUCLEOTIDE SEQUENCE [LARGE SCALE GENOMIC DNA]</scope>
    <source>
        <strain evidence="13 14">M5HDSG1-1</strain>
    </source>
</reference>
<dbReference type="Gene3D" id="1.20.1560.10">
    <property type="entry name" value="ABC transporter type 1, transmembrane domain"/>
    <property type="match status" value="1"/>
</dbReference>
<comment type="caution">
    <text evidence="13">The sequence shown here is derived from an EMBL/GenBank/DDBJ whole genome shotgun (WGS) entry which is preliminary data.</text>
</comment>
<keyword evidence="3" id="KW-1003">Cell membrane</keyword>
<keyword evidence="9 10" id="KW-0472">Membrane</keyword>
<dbReference type="InterPro" id="IPR003593">
    <property type="entry name" value="AAA+_ATPase"/>
</dbReference>
<evidence type="ECO:0000256" key="6">
    <source>
        <dbReference type="ARBA" id="ARBA00022807"/>
    </source>
</evidence>
<sequence length="603" mass="68078">MKNLLLFLKKLVEVTGRKIYLNFFLSLLISALEGIGIYLLVPMLAVIGVFDMQMDNVFPINYIMRGIERIPFDVNISFILILYFLLITGQALLQRYQSIANTGIQQNFIKKLRLDLYKSLNGAKWEFFIGKRKSDFNYILTTEIARVGSGTHSVIQLSSLIFFTFIQVMLAFLLSPLLTVIVLVSGTALAVYMKKFLKSSKALGRETTDLMNEYFGGITDQFNGIKDMKSNMLEESYLHWFRGKSNAIESNVMKLVRLSSTSTLAYRIAAALLIVLFVYVSLNMMHIANEKVVLIILIFSRLWPKFTSIQTNLEQIIAMLPAVENVLNVQKESEKHQEFKLSIQKNWNKSQAYVAAIECKNISYRYDTRQQIMALSNIDICIRNNETTAIVGKSGAGKTTLVDMIMGLLKPEQGQVRINNQPLNDDNLLAFRSSISYVSQDPYLFHTTIRENLLMVQPEASEAEIWEALSFAAAAEFVKKLPLGLDTIIGDRGMKLSGGQRQRIILARAILRKPSILVLDEATSALDSENEKKIQESIDLLKGKMTIIIIAHRLSTIRNADNVIVLEDGKVIQEGAYHRLSQTQGALRTMLNTQELALNQTLA</sequence>
<evidence type="ECO:0000256" key="2">
    <source>
        <dbReference type="ARBA" id="ARBA00022448"/>
    </source>
</evidence>
<keyword evidence="14" id="KW-1185">Reference proteome</keyword>
<evidence type="ECO:0000256" key="10">
    <source>
        <dbReference type="SAM" id="Phobius"/>
    </source>
</evidence>
<dbReference type="InterPro" id="IPR039421">
    <property type="entry name" value="Type_1_exporter"/>
</dbReference>
<dbReference type="PROSITE" id="PS50893">
    <property type="entry name" value="ABC_TRANSPORTER_2"/>
    <property type="match status" value="1"/>
</dbReference>
<evidence type="ECO:0000313" key="13">
    <source>
        <dbReference type="EMBL" id="RVT62477.1"/>
    </source>
</evidence>
<dbReference type="Pfam" id="PF00664">
    <property type="entry name" value="ABC_membrane"/>
    <property type="match status" value="1"/>
</dbReference>
<evidence type="ECO:0000256" key="1">
    <source>
        <dbReference type="ARBA" id="ARBA00004651"/>
    </source>
</evidence>
<feature type="transmembrane region" description="Helical" evidence="10">
    <location>
        <begin position="70"/>
        <end position="93"/>
    </location>
</feature>
<evidence type="ECO:0000256" key="4">
    <source>
        <dbReference type="ARBA" id="ARBA00022692"/>
    </source>
</evidence>
<evidence type="ECO:0000313" key="14">
    <source>
        <dbReference type="Proteomes" id="UP000288024"/>
    </source>
</evidence>
<dbReference type="GO" id="GO:0005524">
    <property type="term" value="F:ATP binding"/>
    <property type="evidence" value="ECO:0007669"/>
    <property type="project" value="UniProtKB-KW"/>
</dbReference>
<dbReference type="EMBL" id="RZTZ01000004">
    <property type="protein sequence ID" value="RVT62477.1"/>
    <property type="molecule type" value="Genomic_DNA"/>
</dbReference>
<dbReference type="SUPFAM" id="SSF90123">
    <property type="entry name" value="ABC transporter transmembrane region"/>
    <property type="match status" value="1"/>
</dbReference>
<dbReference type="InterPro" id="IPR003439">
    <property type="entry name" value="ABC_transporter-like_ATP-bd"/>
</dbReference>
<dbReference type="GO" id="GO:0140359">
    <property type="term" value="F:ABC-type transporter activity"/>
    <property type="evidence" value="ECO:0007669"/>
    <property type="project" value="InterPro"/>
</dbReference>
<dbReference type="Proteomes" id="UP000288024">
    <property type="component" value="Unassembled WGS sequence"/>
</dbReference>
<dbReference type="Gene3D" id="3.40.50.300">
    <property type="entry name" value="P-loop containing nucleotide triphosphate hydrolases"/>
    <property type="match status" value="1"/>
</dbReference>
<dbReference type="InterPro" id="IPR017871">
    <property type="entry name" value="ABC_transporter-like_CS"/>
</dbReference>
<dbReference type="PROSITE" id="PS00211">
    <property type="entry name" value="ABC_TRANSPORTER_1"/>
    <property type="match status" value="1"/>
</dbReference>
<evidence type="ECO:0000259" key="11">
    <source>
        <dbReference type="PROSITE" id="PS50893"/>
    </source>
</evidence>
<dbReference type="GO" id="GO:0008234">
    <property type="term" value="F:cysteine-type peptidase activity"/>
    <property type="evidence" value="ECO:0007669"/>
    <property type="project" value="UniProtKB-KW"/>
</dbReference>
<keyword evidence="6" id="KW-0378">Hydrolase</keyword>
<keyword evidence="4 10" id="KW-0812">Transmembrane</keyword>
<evidence type="ECO:0000259" key="12">
    <source>
        <dbReference type="PROSITE" id="PS50929"/>
    </source>
</evidence>
<dbReference type="SUPFAM" id="SSF52540">
    <property type="entry name" value="P-loop containing nucleoside triphosphate hydrolases"/>
    <property type="match status" value="1"/>
</dbReference>
<evidence type="ECO:0000256" key="7">
    <source>
        <dbReference type="ARBA" id="ARBA00022840"/>
    </source>
</evidence>
<dbReference type="Pfam" id="PF00005">
    <property type="entry name" value="ABC_tran"/>
    <property type="match status" value="1"/>
</dbReference>
<dbReference type="GO" id="GO:0005886">
    <property type="term" value="C:plasma membrane"/>
    <property type="evidence" value="ECO:0007669"/>
    <property type="project" value="UniProtKB-SubCell"/>
</dbReference>
<dbReference type="SMART" id="SM00382">
    <property type="entry name" value="AAA"/>
    <property type="match status" value="1"/>
</dbReference>
<dbReference type="FunFam" id="3.40.50.300:FF:000299">
    <property type="entry name" value="ABC transporter ATP-binding protein/permease"/>
    <property type="match status" value="1"/>
</dbReference>
<dbReference type="RefSeq" id="WP_127738428.1">
    <property type="nucleotide sequence ID" value="NZ_RZTZ01000004.1"/>
</dbReference>
<dbReference type="InterPro" id="IPR036640">
    <property type="entry name" value="ABC1_TM_sf"/>
</dbReference>
<feature type="domain" description="ABC transmembrane type-1" evidence="12">
    <location>
        <begin position="23"/>
        <end position="318"/>
    </location>
</feature>
<dbReference type="PANTHER" id="PTHR24221:SF654">
    <property type="entry name" value="ATP-BINDING CASSETTE SUB-FAMILY B MEMBER 6"/>
    <property type="match status" value="1"/>
</dbReference>
<keyword evidence="6" id="KW-0788">Thiol protease</keyword>
<keyword evidence="8 10" id="KW-1133">Transmembrane helix</keyword>
<feature type="transmembrane region" description="Helical" evidence="10">
    <location>
        <begin position="264"/>
        <end position="282"/>
    </location>
</feature>
<name>A0A3S2UWD3_9BACI</name>
<proteinExistence type="predicted"/>
<evidence type="ECO:0000256" key="5">
    <source>
        <dbReference type="ARBA" id="ARBA00022741"/>
    </source>
</evidence>
<dbReference type="InterPro" id="IPR027417">
    <property type="entry name" value="P-loop_NTPase"/>
</dbReference>
<gene>
    <name evidence="13" type="ORF">EM808_11830</name>
</gene>
<dbReference type="InterPro" id="IPR011527">
    <property type="entry name" value="ABC1_TM_dom"/>
</dbReference>
<evidence type="ECO:0000256" key="3">
    <source>
        <dbReference type="ARBA" id="ARBA00022475"/>
    </source>
</evidence>
<evidence type="ECO:0000256" key="9">
    <source>
        <dbReference type="ARBA" id="ARBA00023136"/>
    </source>
</evidence>
<dbReference type="GO" id="GO:0034040">
    <property type="term" value="F:ATPase-coupled lipid transmembrane transporter activity"/>
    <property type="evidence" value="ECO:0007669"/>
    <property type="project" value="TreeGrafter"/>
</dbReference>
<keyword evidence="6" id="KW-0645">Protease</keyword>
<keyword evidence="2" id="KW-0813">Transport</keyword>
<dbReference type="AlphaFoldDB" id="A0A3S2UWD3"/>
<accession>A0A3S2UWD3</accession>
<keyword evidence="5" id="KW-0547">Nucleotide-binding</keyword>
<feature type="transmembrane region" description="Helical" evidence="10">
    <location>
        <begin position="160"/>
        <end position="193"/>
    </location>
</feature>
<feature type="domain" description="ABC transporter" evidence="11">
    <location>
        <begin position="357"/>
        <end position="593"/>
    </location>
</feature>
<dbReference type="PANTHER" id="PTHR24221">
    <property type="entry name" value="ATP-BINDING CASSETTE SUB-FAMILY B"/>
    <property type="match status" value="1"/>
</dbReference>
<feature type="transmembrane region" description="Helical" evidence="10">
    <location>
        <begin position="20"/>
        <end position="50"/>
    </location>
</feature>
<organism evidence="13 14">
    <name type="scientific">Niallia taxi</name>
    <dbReference type="NCBI Taxonomy" id="2499688"/>
    <lineage>
        <taxon>Bacteria</taxon>
        <taxon>Bacillati</taxon>
        <taxon>Bacillota</taxon>
        <taxon>Bacilli</taxon>
        <taxon>Bacillales</taxon>
        <taxon>Bacillaceae</taxon>
        <taxon>Niallia</taxon>
    </lineage>
</organism>
<dbReference type="GO" id="GO:0016887">
    <property type="term" value="F:ATP hydrolysis activity"/>
    <property type="evidence" value="ECO:0007669"/>
    <property type="project" value="InterPro"/>
</dbReference>
<dbReference type="PROSITE" id="PS50929">
    <property type="entry name" value="ABC_TM1F"/>
    <property type="match status" value="1"/>
</dbReference>